<dbReference type="AlphaFoldDB" id="A0A9D9I7P3"/>
<sequence>MKKKISNQSRRHQDYLRKKALKTARYYDGQLKRLRASAVKDVLEQCRDFPEKDWEDVIALRLSEPYLPGWYRQLYIATGLPQIKSTLRDLNKEKAEDSAIWESVMRQYADMRAGDLIVSVTGTLKETLISILRRELEEEGERGVEYVTQKIYRQYRALQEWEVRRIVQTETLVSTGVAGDAAARSLGIGFTKQWCTSGLINTRDTHLAVDGTVVDEDEPFAVGDSLLMYPHDTSLGASASEIINCACSCIRQPK</sequence>
<comment type="caution">
    <text evidence="1">The sequence shown here is derived from an EMBL/GenBank/DDBJ whole genome shotgun (WGS) entry which is preliminary data.</text>
</comment>
<reference evidence="1" key="1">
    <citation type="submission" date="2020-10" db="EMBL/GenBank/DDBJ databases">
        <authorList>
            <person name="Gilroy R."/>
        </authorList>
    </citation>
    <scope>NUCLEOTIDE SEQUENCE</scope>
    <source>
        <strain evidence="1">B1-15692</strain>
    </source>
</reference>
<evidence type="ECO:0000313" key="2">
    <source>
        <dbReference type="Proteomes" id="UP000823660"/>
    </source>
</evidence>
<evidence type="ECO:0008006" key="3">
    <source>
        <dbReference type="Google" id="ProtNLM"/>
    </source>
</evidence>
<organism evidence="1 2">
    <name type="scientific">Candidatus Cryptobacteroides faecipullorum</name>
    <dbReference type="NCBI Taxonomy" id="2840764"/>
    <lineage>
        <taxon>Bacteria</taxon>
        <taxon>Pseudomonadati</taxon>
        <taxon>Bacteroidota</taxon>
        <taxon>Bacteroidia</taxon>
        <taxon>Bacteroidales</taxon>
        <taxon>Candidatus Cryptobacteroides</taxon>
    </lineage>
</organism>
<evidence type="ECO:0000313" key="1">
    <source>
        <dbReference type="EMBL" id="MBO8467170.1"/>
    </source>
</evidence>
<accession>A0A9D9I7P3</accession>
<protein>
    <recommendedName>
        <fullName evidence="3">Phage head morphogenesis domain-containing protein</fullName>
    </recommendedName>
</protein>
<proteinExistence type="predicted"/>
<dbReference type="EMBL" id="JADIMH010000031">
    <property type="protein sequence ID" value="MBO8467170.1"/>
    <property type="molecule type" value="Genomic_DNA"/>
</dbReference>
<reference evidence="1" key="2">
    <citation type="journal article" date="2021" name="PeerJ">
        <title>Extensive microbial diversity within the chicken gut microbiome revealed by metagenomics and culture.</title>
        <authorList>
            <person name="Gilroy R."/>
            <person name="Ravi A."/>
            <person name="Getino M."/>
            <person name="Pursley I."/>
            <person name="Horton D.L."/>
            <person name="Alikhan N.F."/>
            <person name="Baker D."/>
            <person name="Gharbi K."/>
            <person name="Hall N."/>
            <person name="Watson M."/>
            <person name="Adriaenssens E.M."/>
            <person name="Foster-Nyarko E."/>
            <person name="Jarju S."/>
            <person name="Secka A."/>
            <person name="Antonio M."/>
            <person name="Oren A."/>
            <person name="Chaudhuri R.R."/>
            <person name="La Ragione R."/>
            <person name="Hildebrand F."/>
            <person name="Pallen M.J."/>
        </authorList>
    </citation>
    <scope>NUCLEOTIDE SEQUENCE</scope>
    <source>
        <strain evidence="1">B1-15692</strain>
    </source>
</reference>
<dbReference type="Proteomes" id="UP000823660">
    <property type="component" value="Unassembled WGS sequence"/>
</dbReference>
<gene>
    <name evidence="1" type="ORF">IAB99_05335</name>
</gene>
<name>A0A9D9I7P3_9BACT</name>